<evidence type="ECO:0000313" key="12">
    <source>
        <dbReference type="Proteomes" id="UP000182278"/>
    </source>
</evidence>
<dbReference type="InterPro" id="IPR003664">
    <property type="entry name" value="FA_synthesis"/>
</dbReference>
<evidence type="ECO:0000256" key="2">
    <source>
        <dbReference type="ARBA" id="ARBA00022490"/>
    </source>
</evidence>
<comment type="subcellular location">
    <subcellularLocation>
        <location evidence="10">Cytoplasm</location>
    </subcellularLocation>
    <text evidence="10">Associated with the membrane possibly through PlsY.</text>
</comment>
<dbReference type="PANTHER" id="PTHR30100:SF1">
    <property type="entry name" value="PHOSPHATE ACYLTRANSFERASE"/>
    <property type="match status" value="1"/>
</dbReference>
<comment type="pathway">
    <text evidence="10">Lipid metabolism; phospholipid metabolism.</text>
</comment>
<dbReference type="AlphaFoldDB" id="A0A1J4SC51"/>
<dbReference type="GO" id="GO:0006633">
    <property type="term" value="P:fatty acid biosynthetic process"/>
    <property type="evidence" value="ECO:0007669"/>
    <property type="project" value="UniProtKB-UniRule"/>
</dbReference>
<comment type="catalytic activity">
    <reaction evidence="1 10">
        <text>a fatty acyl-[ACP] + phosphate = an acyl phosphate + holo-[ACP]</text>
        <dbReference type="Rhea" id="RHEA:42292"/>
        <dbReference type="Rhea" id="RHEA-COMP:9685"/>
        <dbReference type="Rhea" id="RHEA-COMP:14125"/>
        <dbReference type="ChEBI" id="CHEBI:43474"/>
        <dbReference type="ChEBI" id="CHEBI:59918"/>
        <dbReference type="ChEBI" id="CHEBI:64479"/>
        <dbReference type="ChEBI" id="CHEBI:138651"/>
        <dbReference type="EC" id="2.3.1.274"/>
    </reaction>
</comment>
<evidence type="ECO:0000256" key="7">
    <source>
        <dbReference type="ARBA" id="ARBA00023264"/>
    </source>
</evidence>
<dbReference type="InterPro" id="IPR012281">
    <property type="entry name" value="Phospholipid_synth_PlsX-like"/>
</dbReference>
<comment type="caution">
    <text evidence="11">The sequence shown here is derived from an EMBL/GenBank/DDBJ whole genome shotgun (WGS) entry which is preliminary data.</text>
</comment>
<dbReference type="NCBIfam" id="TIGR00182">
    <property type="entry name" value="plsX"/>
    <property type="match status" value="1"/>
</dbReference>
<dbReference type="SUPFAM" id="SSF53659">
    <property type="entry name" value="Isocitrate/Isopropylmalate dehydrogenase-like"/>
    <property type="match status" value="1"/>
</dbReference>
<dbReference type="GO" id="GO:0005737">
    <property type="term" value="C:cytoplasm"/>
    <property type="evidence" value="ECO:0007669"/>
    <property type="project" value="UniProtKB-SubCell"/>
</dbReference>
<dbReference type="EC" id="2.3.1.274" evidence="8 10"/>
<protein>
    <recommendedName>
        <fullName evidence="8 10">Phosphate acyltransferase</fullName>
        <ecNumber evidence="8 10">2.3.1.274</ecNumber>
    </recommendedName>
    <alternativeName>
        <fullName evidence="10">Acyl-ACP phosphotransacylase</fullName>
    </alternativeName>
    <alternativeName>
        <fullName evidence="10">Acyl-[acyl-carrier-protein]--phosphate acyltransferase</fullName>
    </alternativeName>
    <alternativeName>
        <fullName evidence="10">Phosphate-acyl-ACP acyltransferase</fullName>
    </alternativeName>
</protein>
<evidence type="ECO:0000256" key="5">
    <source>
        <dbReference type="ARBA" id="ARBA00023098"/>
    </source>
</evidence>
<dbReference type="STRING" id="1817893.AUJ66_08215"/>
<comment type="function">
    <text evidence="10">Catalyzes the reversible formation of acyl-phosphate (acyl-PO(4)) from acyl-[acyl-carrier-protein] (acyl-ACP). This enzyme utilizes acyl-ACP as fatty acyl donor, but not acyl-CoA.</text>
</comment>
<name>A0A1J4SC51_9BACT</name>
<evidence type="ECO:0000256" key="10">
    <source>
        <dbReference type="HAMAP-Rule" id="MF_00019"/>
    </source>
</evidence>
<dbReference type="UniPathway" id="UPA00085"/>
<evidence type="ECO:0000256" key="8">
    <source>
        <dbReference type="ARBA" id="ARBA00024069"/>
    </source>
</evidence>
<dbReference type="GO" id="GO:0008654">
    <property type="term" value="P:phospholipid biosynthetic process"/>
    <property type="evidence" value="ECO:0007669"/>
    <property type="project" value="UniProtKB-KW"/>
</dbReference>
<dbReference type="Gene3D" id="3.40.718.10">
    <property type="entry name" value="Isopropylmalate Dehydrogenase"/>
    <property type="match status" value="1"/>
</dbReference>
<keyword evidence="6 10" id="KW-0594">Phospholipid biosynthesis</keyword>
<dbReference type="Pfam" id="PF02504">
    <property type="entry name" value="FA_synthesis"/>
    <property type="match status" value="1"/>
</dbReference>
<organism evidence="11 12">
    <name type="scientific">Candidatus Desantisbacteria bacterium CG1_02_38_46</name>
    <dbReference type="NCBI Taxonomy" id="1817893"/>
    <lineage>
        <taxon>Bacteria</taxon>
        <taxon>Candidatus Desantisiibacteriota</taxon>
    </lineage>
</organism>
<dbReference type="HAMAP" id="MF_00019">
    <property type="entry name" value="PlsX"/>
    <property type="match status" value="1"/>
</dbReference>
<keyword evidence="5 10" id="KW-0443">Lipid metabolism</keyword>
<evidence type="ECO:0000256" key="9">
    <source>
        <dbReference type="ARBA" id="ARBA00046608"/>
    </source>
</evidence>
<gene>
    <name evidence="10" type="primary">plsX</name>
    <name evidence="11" type="ORF">AUJ66_08215</name>
</gene>
<keyword evidence="7 10" id="KW-1208">Phospholipid metabolism</keyword>
<evidence type="ECO:0000313" key="11">
    <source>
        <dbReference type="EMBL" id="OIN95813.1"/>
    </source>
</evidence>
<dbReference type="GO" id="GO:0043811">
    <property type="term" value="F:phosphate:acyl-[acyl carrier protein] acyltransferase activity"/>
    <property type="evidence" value="ECO:0007669"/>
    <property type="project" value="UniProtKB-UniRule"/>
</dbReference>
<sequence length="337" mass="36523">MDKIEKEVKIVVDAMGGDNAPSVVVEGAIKAIQEGSFHLILAGREKEVSDELKKYKFDNNRISIVHASQAIEMGESPVTACREKPDSSIMAGTRLLKEGKADAFVSAGNTGAVVVSSLFTLGKLKGIDRPGIAVMQPTLKAFFLLIDAGATVDCKPRNLLQFAIMGAVFMESVYNYKNPRIGLLSIGEEPTKGDELTVTTYNLLKNSRLNFVGNIEGSDIVGNKVDIIVCNGFVGNIVLKFAENLFRVAGILVRREFARQKIVPSLFKEAFDNFKKKVDYAEYGGAPLLGINGVCVISHGKSSPKAIKNAVRVASESVTHNLTQHIINYIEKEGESS</sequence>
<keyword evidence="4 10" id="KW-0808">Transferase</keyword>
<dbReference type="EMBL" id="MNUO01000126">
    <property type="protein sequence ID" value="OIN95813.1"/>
    <property type="molecule type" value="Genomic_DNA"/>
</dbReference>
<evidence type="ECO:0000256" key="4">
    <source>
        <dbReference type="ARBA" id="ARBA00022679"/>
    </source>
</evidence>
<reference evidence="11 12" key="1">
    <citation type="journal article" date="2016" name="Environ. Microbiol.">
        <title>Genomic resolution of a cold subsurface aquifer community provides metabolic insights for novel microbes adapted to high CO concentrations.</title>
        <authorList>
            <person name="Probst A.J."/>
            <person name="Castelle C.J."/>
            <person name="Singh A."/>
            <person name="Brown C.T."/>
            <person name="Anantharaman K."/>
            <person name="Sharon I."/>
            <person name="Hug L.A."/>
            <person name="Burstein D."/>
            <person name="Emerson J.B."/>
            <person name="Thomas B.C."/>
            <person name="Banfield J.F."/>
        </authorList>
    </citation>
    <scope>NUCLEOTIDE SEQUENCE [LARGE SCALE GENOMIC DNA]</scope>
    <source>
        <strain evidence="11">CG1_02_38_46</strain>
    </source>
</reference>
<comment type="similarity">
    <text evidence="10">Belongs to the PlsX family.</text>
</comment>
<keyword evidence="2 10" id="KW-0963">Cytoplasm</keyword>
<comment type="subunit">
    <text evidence="9 10">Homodimer. Probably interacts with PlsY.</text>
</comment>
<dbReference type="PANTHER" id="PTHR30100">
    <property type="entry name" value="FATTY ACID/PHOSPHOLIPID SYNTHESIS PROTEIN PLSX"/>
    <property type="match status" value="1"/>
</dbReference>
<dbReference type="PIRSF" id="PIRSF002465">
    <property type="entry name" value="Phsphlp_syn_PlsX"/>
    <property type="match status" value="1"/>
</dbReference>
<accession>A0A1J4SC51</accession>
<dbReference type="Proteomes" id="UP000182278">
    <property type="component" value="Unassembled WGS sequence"/>
</dbReference>
<keyword evidence="3 10" id="KW-0444">Lipid biosynthesis</keyword>
<proteinExistence type="inferred from homology"/>
<evidence type="ECO:0000256" key="1">
    <source>
        <dbReference type="ARBA" id="ARBA00001232"/>
    </source>
</evidence>
<evidence type="ECO:0000256" key="3">
    <source>
        <dbReference type="ARBA" id="ARBA00022516"/>
    </source>
</evidence>
<evidence type="ECO:0000256" key="6">
    <source>
        <dbReference type="ARBA" id="ARBA00023209"/>
    </source>
</evidence>